<dbReference type="HOGENOM" id="CLU_129117_0_0_2"/>
<dbReference type="EMBL" id="JH597761">
    <property type="protein sequence ID" value="EHP69842.1"/>
    <property type="molecule type" value="Genomic_DNA"/>
</dbReference>
<dbReference type="STRING" id="671065.MetMK1DRAFT_00003440"/>
<dbReference type="Pfam" id="PF08241">
    <property type="entry name" value="Methyltransf_11"/>
    <property type="match status" value="1"/>
</dbReference>
<proteinExistence type="predicted"/>
<dbReference type="Proteomes" id="UP000003980">
    <property type="component" value="Unassembled WGS sequence"/>
</dbReference>
<keyword evidence="2" id="KW-0808">Transferase</keyword>
<dbReference type="InterPro" id="IPR013216">
    <property type="entry name" value="Methyltransf_11"/>
</dbReference>
<gene>
    <name evidence="2" type="ORF">MetMK1DRAFT_00003440</name>
</gene>
<dbReference type="GO" id="GO:0032259">
    <property type="term" value="P:methylation"/>
    <property type="evidence" value="ECO:0007669"/>
    <property type="project" value="UniProtKB-KW"/>
</dbReference>
<dbReference type="RefSeq" id="WP_009070019.1">
    <property type="nucleotide sequence ID" value="NZ_JH597761.1"/>
</dbReference>
<sequence>MNDRYIHPIILNNPIRSLVNPRGKVVSRFSQFVQQGGRIMDLGSGPGYFVPALSKLKGDGVLLITDPDIRALERMKGRDEDLLVFQSSASFLPLRDGSLDFVFSNLVLCCLLDHEGAVRELRRVLRKGGKAYLSVTRFKGRDPRGLSREEWERVLSNFKVLRRGESLNERWAVVQVE</sequence>
<dbReference type="AlphaFoldDB" id="H2C4Q0"/>
<dbReference type="Gene3D" id="3.40.50.150">
    <property type="entry name" value="Vaccinia Virus protein VP39"/>
    <property type="match status" value="1"/>
</dbReference>
<dbReference type="eggNOG" id="arCOG02703">
    <property type="taxonomic scope" value="Archaea"/>
</dbReference>
<dbReference type="CDD" id="cd02440">
    <property type="entry name" value="AdoMet_MTases"/>
    <property type="match status" value="1"/>
</dbReference>
<keyword evidence="2" id="KW-0830">Ubiquinone</keyword>
<protein>
    <submittedName>
        <fullName evidence="2">Methylase involved in ubiquinone/menaquinone biosynthesis</fullName>
    </submittedName>
</protein>
<evidence type="ECO:0000313" key="2">
    <source>
        <dbReference type="EMBL" id="EHP69842.1"/>
    </source>
</evidence>
<accession>H2C4Q0</accession>
<evidence type="ECO:0000259" key="1">
    <source>
        <dbReference type="Pfam" id="PF08241"/>
    </source>
</evidence>
<keyword evidence="3" id="KW-1185">Reference proteome</keyword>
<dbReference type="GO" id="GO:0008757">
    <property type="term" value="F:S-adenosylmethionine-dependent methyltransferase activity"/>
    <property type="evidence" value="ECO:0007669"/>
    <property type="project" value="InterPro"/>
</dbReference>
<dbReference type="InterPro" id="IPR029063">
    <property type="entry name" value="SAM-dependent_MTases_sf"/>
</dbReference>
<feature type="domain" description="Methyltransferase type 11" evidence="1">
    <location>
        <begin position="41"/>
        <end position="132"/>
    </location>
</feature>
<reference evidence="2 3" key="1">
    <citation type="submission" date="2012-01" db="EMBL/GenBank/DDBJ databases">
        <title>Improved High-Quality Draft sequence of Metallosphaera yellowstonensis MK1.</title>
        <authorList>
            <consortium name="US DOE Joint Genome Institute"/>
            <person name="Lucas S."/>
            <person name="Han J."/>
            <person name="Cheng J.-F."/>
            <person name="Goodwin L."/>
            <person name="Pitluck S."/>
            <person name="Peters L."/>
            <person name="Teshima H."/>
            <person name="Detter J.C."/>
            <person name="Han C."/>
            <person name="Tapia R."/>
            <person name="Land M."/>
            <person name="Hauser L."/>
            <person name="Kyrpides N."/>
            <person name="Kozubal M."/>
            <person name="Macur R.E."/>
            <person name="Jay Z."/>
            <person name="Inskeep W."/>
            <person name="Woyke T."/>
        </authorList>
    </citation>
    <scope>NUCLEOTIDE SEQUENCE [LARGE SCALE GENOMIC DNA]</scope>
    <source>
        <strain evidence="2 3">MK1</strain>
    </source>
</reference>
<dbReference type="SUPFAM" id="SSF53335">
    <property type="entry name" value="S-adenosyl-L-methionine-dependent methyltransferases"/>
    <property type="match status" value="1"/>
</dbReference>
<evidence type="ECO:0000313" key="3">
    <source>
        <dbReference type="Proteomes" id="UP000003980"/>
    </source>
</evidence>
<keyword evidence="2" id="KW-0489">Methyltransferase</keyword>
<organism evidence="2 3">
    <name type="scientific">Metallosphaera yellowstonensis MK1</name>
    <dbReference type="NCBI Taxonomy" id="671065"/>
    <lineage>
        <taxon>Archaea</taxon>
        <taxon>Thermoproteota</taxon>
        <taxon>Thermoprotei</taxon>
        <taxon>Sulfolobales</taxon>
        <taxon>Sulfolobaceae</taxon>
        <taxon>Metallosphaera</taxon>
    </lineage>
</organism>
<name>H2C4Q0_9CREN</name>